<proteinExistence type="predicted"/>
<dbReference type="EMBL" id="CP086715">
    <property type="protein sequence ID" value="WOO78401.1"/>
    <property type="molecule type" value="Genomic_DNA"/>
</dbReference>
<gene>
    <name evidence="1" type="ORF">LOC62_02G001949</name>
</gene>
<reference evidence="1" key="1">
    <citation type="submission" date="2023-10" db="EMBL/GenBank/DDBJ databases">
        <authorList>
            <person name="Noh H."/>
        </authorList>
    </citation>
    <scope>NUCLEOTIDE SEQUENCE</scope>
    <source>
        <strain evidence="1">DUCC4014</strain>
    </source>
</reference>
<dbReference type="AlphaFoldDB" id="A0AAF1BFQ3"/>
<accession>A0AAF1BFQ3</accession>
<keyword evidence="2" id="KW-1185">Reference proteome</keyword>
<evidence type="ECO:0000313" key="1">
    <source>
        <dbReference type="EMBL" id="WOO78401.1"/>
    </source>
</evidence>
<name>A0AAF1BFQ3_9TREE</name>
<protein>
    <submittedName>
        <fullName evidence="1">Uncharacterized protein</fullName>
    </submittedName>
</protein>
<organism evidence="1 2">
    <name type="scientific">Vanrija pseudolonga</name>
    <dbReference type="NCBI Taxonomy" id="143232"/>
    <lineage>
        <taxon>Eukaryota</taxon>
        <taxon>Fungi</taxon>
        <taxon>Dikarya</taxon>
        <taxon>Basidiomycota</taxon>
        <taxon>Agaricomycotina</taxon>
        <taxon>Tremellomycetes</taxon>
        <taxon>Trichosporonales</taxon>
        <taxon>Trichosporonaceae</taxon>
        <taxon>Vanrija</taxon>
    </lineage>
</organism>
<evidence type="ECO:0000313" key="2">
    <source>
        <dbReference type="Proteomes" id="UP000827549"/>
    </source>
</evidence>
<dbReference type="RefSeq" id="XP_062624433.1">
    <property type="nucleotide sequence ID" value="XM_062768449.1"/>
</dbReference>
<sequence>MSRIAAWAARTATLNRAGALARASTPSLSSLSQCAAAAAAAKNASVGMDLQDEAGEGYHAVPAFTFKPSSAAAVSLSGSAGSVRL</sequence>
<dbReference type="GeneID" id="87805200"/>
<dbReference type="Proteomes" id="UP000827549">
    <property type="component" value="Chromosome 2"/>
</dbReference>